<accession>A0A3B0ZDQ1</accession>
<gene>
    <name evidence="1" type="ORF">MNBD_GAMMA14-278</name>
</gene>
<dbReference type="EMBL" id="UOFM01000283">
    <property type="protein sequence ID" value="VAW78836.1"/>
    <property type="molecule type" value="Genomic_DNA"/>
</dbReference>
<organism evidence="1">
    <name type="scientific">hydrothermal vent metagenome</name>
    <dbReference type="NCBI Taxonomy" id="652676"/>
    <lineage>
        <taxon>unclassified sequences</taxon>
        <taxon>metagenomes</taxon>
        <taxon>ecological metagenomes</taxon>
    </lineage>
</organism>
<sequence length="109" mass="12001">DRDCDVRLGCTGQSKDLSVSVRMAAHRSALRPFKVSLSSTTGLEAVSVSLEMQDMSMGQNHYRLLRGDNGVWQTNVTLPVCTSGRSDWIAVFELQAAGKHYQLVVPFTL</sequence>
<proteinExistence type="predicted"/>
<feature type="non-terminal residue" evidence="1">
    <location>
        <position position="1"/>
    </location>
</feature>
<protein>
    <submittedName>
        <fullName evidence="1">Uncharacterized protein</fullName>
    </submittedName>
</protein>
<reference evidence="1" key="1">
    <citation type="submission" date="2018-06" db="EMBL/GenBank/DDBJ databases">
        <authorList>
            <person name="Zhirakovskaya E."/>
        </authorList>
    </citation>
    <scope>NUCLEOTIDE SEQUENCE</scope>
</reference>
<name>A0A3B0ZDQ1_9ZZZZ</name>
<dbReference type="AlphaFoldDB" id="A0A3B0ZDQ1"/>
<evidence type="ECO:0000313" key="1">
    <source>
        <dbReference type="EMBL" id="VAW78836.1"/>
    </source>
</evidence>